<comment type="caution">
    <text evidence="1">The sequence shown here is derived from an EMBL/GenBank/DDBJ whole genome shotgun (WGS) entry which is preliminary data.</text>
</comment>
<dbReference type="InterPro" id="IPR016813">
    <property type="entry name" value="NADH_Ub_cplx-1_21kDa"/>
</dbReference>
<dbReference type="OrthoDB" id="2093493at2759"/>
<evidence type="ECO:0000313" key="1">
    <source>
        <dbReference type="EMBL" id="KAH7325853.1"/>
    </source>
</evidence>
<name>A0A8K0SVB1_9HYPO</name>
<dbReference type="PANTHER" id="PTHR37325">
    <property type="entry name" value="OXIDOREDUCTASE 21 KDA SUBUNIT, PUTATIVE (AFU_ORTHOLOGUE AFUA_4G05910)-RELATED"/>
    <property type="match status" value="1"/>
</dbReference>
<protein>
    <submittedName>
        <fullName evidence="1">NADH-ubiquinone oxidoreductase-like protein</fullName>
    </submittedName>
</protein>
<dbReference type="PANTHER" id="PTHR37325:SF1">
    <property type="entry name" value="OXIDOREDUCTASE 21 KDA SUBUNIT, PUTATIVE (AFU_ORTHOLOGUE AFUA_4G05910)-RELATED"/>
    <property type="match status" value="1"/>
</dbReference>
<dbReference type="AlphaFoldDB" id="A0A8K0SVB1"/>
<sequence length="195" mass="20932">MSSKAVAKAASGVVSIAKKQTVQSKGIWEAFRRVAAISPDRSNGIPLNPYYRTPAPGSEPTPFEDPVTLPAADLADNPYWKRDVRRAYPKLSVVNQSDAVALLTLGSAAAPRVELIGEAGEKQLVEVQQQSETGLAKCLETAGKDVIAKDLFVNGLPPLPSGQVQNTSGDWEVYKYELAEDHGSYGEGYPVRSFA</sequence>
<keyword evidence="2" id="KW-1185">Reference proteome</keyword>
<dbReference type="EMBL" id="JAGPNK010000002">
    <property type="protein sequence ID" value="KAH7325853.1"/>
    <property type="molecule type" value="Genomic_DNA"/>
</dbReference>
<evidence type="ECO:0000313" key="2">
    <source>
        <dbReference type="Proteomes" id="UP000813444"/>
    </source>
</evidence>
<dbReference type="PIRSF" id="PIRSF022976">
    <property type="entry name" value="NADH_Oxi_21kDa"/>
    <property type="match status" value="1"/>
</dbReference>
<dbReference type="CDD" id="cd22849">
    <property type="entry name" value="NuzM"/>
    <property type="match status" value="1"/>
</dbReference>
<gene>
    <name evidence="1" type="ORF">B0I35DRAFT_421330</name>
</gene>
<reference evidence="1" key="1">
    <citation type="journal article" date="2021" name="Nat. Commun.">
        <title>Genetic determinants of endophytism in the Arabidopsis root mycobiome.</title>
        <authorList>
            <person name="Mesny F."/>
            <person name="Miyauchi S."/>
            <person name="Thiergart T."/>
            <person name="Pickel B."/>
            <person name="Atanasova L."/>
            <person name="Karlsson M."/>
            <person name="Huettel B."/>
            <person name="Barry K.W."/>
            <person name="Haridas S."/>
            <person name="Chen C."/>
            <person name="Bauer D."/>
            <person name="Andreopoulos W."/>
            <person name="Pangilinan J."/>
            <person name="LaButti K."/>
            <person name="Riley R."/>
            <person name="Lipzen A."/>
            <person name="Clum A."/>
            <person name="Drula E."/>
            <person name="Henrissat B."/>
            <person name="Kohler A."/>
            <person name="Grigoriev I.V."/>
            <person name="Martin F.M."/>
            <person name="Hacquard S."/>
        </authorList>
    </citation>
    <scope>NUCLEOTIDE SEQUENCE</scope>
    <source>
        <strain evidence="1">MPI-CAGE-CH-0235</strain>
    </source>
</reference>
<organism evidence="1 2">
    <name type="scientific">Stachybotrys elegans</name>
    <dbReference type="NCBI Taxonomy" id="80388"/>
    <lineage>
        <taxon>Eukaryota</taxon>
        <taxon>Fungi</taxon>
        <taxon>Dikarya</taxon>
        <taxon>Ascomycota</taxon>
        <taxon>Pezizomycotina</taxon>
        <taxon>Sordariomycetes</taxon>
        <taxon>Hypocreomycetidae</taxon>
        <taxon>Hypocreales</taxon>
        <taxon>Stachybotryaceae</taxon>
        <taxon>Stachybotrys</taxon>
    </lineage>
</organism>
<dbReference type="Proteomes" id="UP000813444">
    <property type="component" value="Unassembled WGS sequence"/>
</dbReference>
<accession>A0A8K0SVB1</accession>
<proteinExistence type="predicted"/>